<reference evidence="1" key="1">
    <citation type="submission" date="2015-07" db="EMBL/GenBank/DDBJ databases">
        <title>MeaNS - Measles Nucleotide Surveillance Program.</title>
        <authorList>
            <person name="Tran T."/>
            <person name="Druce J."/>
        </authorList>
    </citation>
    <scope>NUCLEOTIDE SEQUENCE</scope>
    <source>
        <strain evidence="1">UCB-OBI-ISO-001</strain>
        <tissue evidence="1">Gonad</tissue>
    </source>
</reference>
<accession>A0A0L8G4Q0</accession>
<dbReference type="InterPro" id="IPR036691">
    <property type="entry name" value="Endo/exonu/phosph_ase_sf"/>
</dbReference>
<evidence type="ECO:0000313" key="1">
    <source>
        <dbReference type="EMBL" id="KOF71565.1"/>
    </source>
</evidence>
<name>A0A0L8G4Q0_OCTBM</name>
<protein>
    <recommendedName>
        <fullName evidence="2">Endonuclease/exonuclease/phosphatase domain-containing protein</fullName>
    </recommendedName>
</protein>
<dbReference type="Gene3D" id="3.60.10.10">
    <property type="entry name" value="Endonuclease/exonuclease/phosphatase"/>
    <property type="match status" value="1"/>
</dbReference>
<proteinExistence type="predicted"/>
<organism evidence="1">
    <name type="scientific">Octopus bimaculoides</name>
    <name type="common">California two-spotted octopus</name>
    <dbReference type="NCBI Taxonomy" id="37653"/>
    <lineage>
        <taxon>Eukaryota</taxon>
        <taxon>Metazoa</taxon>
        <taxon>Spiralia</taxon>
        <taxon>Lophotrochozoa</taxon>
        <taxon>Mollusca</taxon>
        <taxon>Cephalopoda</taxon>
        <taxon>Coleoidea</taxon>
        <taxon>Octopodiformes</taxon>
        <taxon>Octopoda</taxon>
        <taxon>Incirrata</taxon>
        <taxon>Octopodidae</taxon>
        <taxon>Octopus</taxon>
    </lineage>
</organism>
<dbReference type="EMBL" id="KQ424104">
    <property type="protein sequence ID" value="KOF71565.1"/>
    <property type="molecule type" value="Genomic_DNA"/>
</dbReference>
<dbReference type="OrthoDB" id="6151446at2759"/>
<sequence length="193" mass="21929">MRIERKVLSNESFNKKWVNVARMETRLADAGTLRESDYTFLWKGESSDEPRKLGVGSVTLVSVYVPTMSAAPDAKDEFKDNLASTIKSIPISEQLVLLGDLNARVGADNNSPRSKQKVSWRHPRSKHWHQLDLILVRRAVIKCVLRTRSYHSADCNTDHSLVRCNIRLQPKMFHRAKKPGTSHIDVNKILSPT</sequence>
<dbReference type="SUPFAM" id="SSF56219">
    <property type="entry name" value="DNase I-like"/>
    <property type="match status" value="1"/>
</dbReference>
<evidence type="ECO:0008006" key="2">
    <source>
        <dbReference type="Google" id="ProtNLM"/>
    </source>
</evidence>
<gene>
    <name evidence="1" type="ORF">OCBIM_22000891mg</name>
</gene>
<dbReference type="AlphaFoldDB" id="A0A0L8G4Q0"/>
<feature type="non-terminal residue" evidence="1">
    <location>
        <position position="193"/>
    </location>
</feature>